<gene>
    <name evidence="2" type="ORF">FRX31_012863</name>
</gene>
<accession>A0A7J6WJI9</accession>
<keyword evidence="3" id="KW-1185">Reference proteome</keyword>
<dbReference type="AlphaFoldDB" id="A0A7J6WJI9"/>
<sequence length="111" mass="12558">MGFGSSLLKEIIVVQHNKLSALHKEGEEDMKEGSEQGLEEGEMGIGVVLDTPLTQDLVVEAMQHEENFISEPQVEAEIQQYAQEKEQFLENQDDSKEEIEPLDAKEPEIFQ</sequence>
<comment type="caution">
    <text evidence="2">The sequence shown here is derived from an EMBL/GenBank/DDBJ whole genome shotgun (WGS) entry which is preliminary data.</text>
</comment>
<evidence type="ECO:0000313" key="3">
    <source>
        <dbReference type="Proteomes" id="UP000554482"/>
    </source>
</evidence>
<dbReference type="EMBL" id="JABWDY010014568">
    <property type="protein sequence ID" value="KAF5197549.1"/>
    <property type="molecule type" value="Genomic_DNA"/>
</dbReference>
<organism evidence="2 3">
    <name type="scientific">Thalictrum thalictroides</name>
    <name type="common">Rue-anemone</name>
    <name type="synonym">Anemone thalictroides</name>
    <dbReference type="NCBI Taxonomy" id="46969"/>
    <lineage>
        <taxon>Eukaryota</taxon>
        <taxon>Viridiplantae</taxon>
        <taxon>Streptophyta</taxon>
        <taxon>Embryophyta</taxon>
        <taxon>Tracheophyta</taxon>
        <taxon>Spermatophyta</taxon>
        <taxon>Magnoliopsida</taxon>
        <taxon>Ranunculales</taxon>
        <taxon>Ranunculaceae</taxon>
        <taxon>Thalictroideae</taxon>
        <taxon>Thalictrum</taxon>
    </lineage>
</organism>
<reference evidence="2 3" key="1">
    <citation type="submission" date="2020-06" db="EMBL/GenBank/DDBJ databases">
        <title>Transcriptomic and genomic resources for Thalictrum thalictroides and T. hernandezii: Facilitating candidate gene discovery in an emerging model plant lineage.</title>
        <authorList>
            <person name="Arias T."/>
            <person name="Riano-Pachon D.M."/>
            <person name="Di Stilio V.S."/>
        </authorList>
    </citation>
    <scope>NUCLEOTIDE SEQUENCE [LARGE SCALE GENOMIC DNA]</scope>
    <source>
        <strain evidence="3">cv. WT478/WT964</strain>
        <tissue evidence="2">Leaves</tissue>
    </source>
</reference>
<feature type="region of interest" description="Disordered" evidence="1">
    <location>
        <begin position="84"/>
        <end position="111"/>
    </location>
</feature>
<proteinExistence type="predicted"/>
<feature type="compositionally biased region" description="Basic and acidic residues" evidence="1">
    <location>
        <begin position="98"/>
        <end position="111"/>
    </location>
</feature>
<evidence type="ECO:0000313" key="2">
    <source>
        <dbReference type="EMBL" id="KAF5197549.1"/>
    </source>
</evidence>
<evidence type="ECO:0000256" key="1">
    <source>
        <dbReference type="SAM" id="MobiDB-lite"/>
    </source>
</evidence>
<protein>
    <submittedName>
        <fullName evidence="2">Uncharacterized protein</fullName>
    </submittedName>
</protein>
<dbReference type="Proteomes" id="UP000554482">
    <property type="component" value="Unassembled WGS sequence"/>
</dbReference>
<name>A0A7J6WJI9_THATH</name>